<evidence type="ECO:0000256" key="10">
    <source>
        <dbReference type="ARBA" id="ARBA00022842"/>
    </source>
</evidence>
<dbReference type="Gene3D" id="3.40.50.300">
    <property type="entry name" value="P-loop containing nucleotide triphosphate hydrolases"/>
    <property type="match status" value="2"/>
</dbReference>
<evidence type="ECO:0000256" key="1">
    <source>
        <dbReference type="ARBA" id="ARBA00001936"/>
    </source>
</evidence>
<evidence type="ECO:0000256" key="5">
    <source>
        <dbReference type="ARBA" id="ARBA00022737"/>
    </source>
</evidence>
<dbReference type="GO" id="GO:0005634">
    <property type="term" value="C:nucleus"/>
    <property type="evidence" value="ECO:0007669"/>
    <property type="project" value="TreeGrafter"/>
</dbReference>
<keyword evidence="11 14" id="KW-0694">RNA-binding</keyword>
<keyword evidence="10" id="KW-0460">Magnesium</keyword>
<dbReference type="GO" id="GO:0005524">
    <property type="term" value="F:ATP binding"/>
    <property type="evidence" value="ECO:0007669"/>
    <property type="project" value="UniProtKB-KW"/>
</dbReference>
<dbReference type="Pfam" id="PF20931">
    <property type="entry name" value="Dicer_platform"/>
    <property type="match status" value="1"/>
</dbReference>
<dbReference type="Gene3D" id="3.30.160.380">
    <property type="entry name" value="Dicer dimerisation domain"/>
    <property type="match status" value="1"/>
</dbReference>
<evidence type="ECO:0000259" key="15">
    <source>
        <dbReference type="PROSITE" id="PS50142"/>
    </source>
</evidence>
<dbReference type="CDD" id="cd00593">
    <property type="entry name" value="RIBOc"/>
    <property type="match status" value="2"/>
</dbReference>
<comment type="similarity">
    <text evidence="13 14">Belongs to the helicase family. Dicer subfamily.</text>
</comment>
<keyword evidence="6" id="KW-0547">Nucleotide-binding</keyword>
<protein>
    <submittedName>
        <fullName evidence="20">Endoribonuclease Dicer</fullName>
    </submittedName>
</protein>
<dbReference type="GO" id="GO:0004386">
    <property type="term" value="F:helicase activity"/>
    <property type="evidence" value="ECO:0007669"/>
    <property type="project" value="UniProtKB-KW"/>
</dbReference>
<keyword evidence="8" id="KW-0347">Helicase</keyword>
<dbReference type="PROSITE" id="PS51194">
    <property type="entry name" value="HELICASE_CTER"/>
    <property type="match status" value="1"/>
</dbReference>
<evidence type="ECO:0000256" key="2">
    <source>
        <dbReference type="ARBA" id="ARBA00001946"/>
    </source>
</evidence>
<keyword evidence="19" id="KW-1185">Reference proteome</keyword>
<dbReference type="PROSITE" id="PS50142">
    <property type="entry name" value="RNASE_3_2"/>
    <property type="match status" value="2"/>
</dbReference>
<dbReference type="GO" id="GO:0006309">
    <property type="term" value="P:apoptotic DNA fragmentation"/>
    <property type="evidence" value="ECO:0007669"/>
    <property type="project" value="TreeGrafter"/>
</dbReference>
<evidence type="ECO:0000256" key="14">
    <source>
        <dbReference type="PROSITE-ProRule" id="PRU00657"/>
    </source>
</evidence>
<dbReference type="PANTHER" id="PTHR14950:SF37">
    <property type="entry name" value="ENDORIBONUCLEASE DICER"/>
    <property type="match status" value="1"/>
</dbReference>
<feature type="domain" description="RNase III" evidence="15">
    <location>
        <begin position="1171"/>
        <end position="1329"/>
    </location>
</feature>
<evidence type="ECO:0000256" key="6">
    <source>
        <dbReference type="ARBA" id="ARBA00022741"/>
    </source>
</evidence>
<evidence type="ECO:0000259" key="17">
    <source>
        <dbReference type="PROSITE" id="PS51194"/>
    </source>
</evidence>
<keyword evidence="5" id="KW-0677">Repeat</keyword>
<dbReference type="RefSeq" id="XP_028968970.1">
    <property type="nucleotide sequence ID" value="XM_029113137.1"/>
</dbReference>
<dbReference type="PROSITE" id="PS51327">
    <property type="entry name" value="DICER_DSRBF"/>
    <property type="match status" value="1"/>
</dbReference>
<dbReference type="GO" id="GO:0004525">
    <property type="term" value="F:ribonuclease III activity"/>
    <property type="evidence" value="ECO:0007669"/>
    <property type="project" value="UniProtKB-EC"/>
</dbReference>
<dbReference type="GO" id="GO:0005737">
    <property type="term" value="C:cytoplasm"/>
    <property type="evidence" value="ECO:0007669"/>
    <property type="project" value="TreeGrafter"/>
</dbReference>
<dbReference type="Gene3D" id="3.30.160.20">
    <property type="match status" value="1"/>
</dbReference>
<dbReference type="InterPro" id="IPR000999">
    <property type="entry name" value="RNase_III_dom"/>
</dbReference>
<dbReference type="FunFam" id="1.10.1520.10:FF:000004">
    <property type="entry name" value="Endoribonuclease dicer-like 1"/>
    <property type="match status" value="1"/>
</dbReference>
<evidence type="ECO:0000256" key="7">
    <source>
        <dbReference type="ARBA" id="ARBA00022801"/>
    </source>
</evidence>
<reference evidence="20" key="1">
    <citation type="submission" date="2025-08" db="UniProtKB">
        <authorList>
            <consortium name="RefSeq"/>
        </authorList>
    </citation>
    <scope>IDENTIFICATION</scope>
</reference>
<dbReference type="InterPro" id="IPR005034">
    <property type="entry name" value="Dicer_dimerisation"/>
</dbReference>
<dbReference type="GeneID" id="100906536"/>
<dbReference type="SMART" id="SM00535">
    <property type="entry name" value="RIBOc"/>
    <property type="match status" value="2"/>
</dbReference>
<feature type="domain" description="Helicase C-terminal" evidence="17">
    <location>
        <begin position="331"/>
        <end position="512"/>
    </location>
</feature>
<name>A0AAJ7SHR3_9ACAR</name>
<dbReference type="SMART" id="SM00487">
    <property type="entry name" value="DEXDc"/>
    <property type="match status" value="1"/>
</dbReference>
<dbReference type="InterPro" id="IPR014001">
    <property type="entry name" value="Helicase_ATP-bd"/>
</dbReference>
<dbReference type="PROSITE" id="PS51192">
    <property type="entry name" value="HELICASE_ATP_BIND_1"/>
    <property type="match status" value="1"/>
</dbReference>
<dbReference type="GO" id="GO:0046872">
    <property type="term" value="F:metal ion binding"/>
    <property type="evidence" value="ECO:0007669"/>
    <property type="project" value="UniProtKB-KW"/>
</dbReference>
<evidence type="ECO:0000256" key="13">
    <source>
        <dbReference type="ARBA" id="ARBA00035116"/>
    </source>
</evidence>
<dbReference type="SUPFAM" id="SSF54768">
    <property type="entry name" value="dsRNA-binding domain-like"/>
    <property type="match status" value="1"/>
</dbReference>
<dbReference type="Proteomes" id="UP000694867">
    <property type="component" value="Unplaced"/>
</dbReference>
<evidence type="ECO:0000256" key="8">
    <source>
        <dbReference type="ARBA" id="ARBA00022806"/>
    </source>
</evidence>
<feature type="domain" description="Dicer dsRNA-binding fold" evidence="18">
    <location>
        <begin position="542"/>
        <end position="636"/>
    </location>
</feature>
<dbReference type="FunFam" id="3.40.50.300:FF:000628">
    <property type="entry name" value="Endoribonuclease Dicer"/>
    <property type="match status" value="1"/>
</dbReference>
<gene>
    <name evidence="20" type="primary">LOC100906536</name>
</gene>
<dbReference type="Pfam" id="PF00636">
    <property type="entry name" value="Ribonuclease_3"/>
    <property type="match status" value="2"/>
</dbReference>
<keyword evidence="4" id="KW-0479">Metal-binding</keyword>
<keyword evidence="12" id="KW-0943">RNA-mediated gene silencing</keyword>
<dbReference type="Pfam" id="PF03368">
    <property type="entry name" value="Dicer_dimer"/>
    <property type="match status" value="1"/>
</dbReference>
<evidence type="ECO:0000256" key="11">
    <source>
        <dbReference type="ARBA" id="ARBA00022884"/>
    </source>
</evidence>
<keyword evidence="9" id="KW-0067">ATP-binding</keyword>
<dbReference type="Pfam" id="PF00271">
    <property type="entry name" value="Helicase_C"/>
    <property type="match status" value="1"/>
</dbReference>
<feature type="domain" description="Helicase ATP-binding" evidence="16">
    <location>
        <begin position="33"/>
        <end position="212"/>
    </location>
</feature>
<dbReference type="PROSITE" id="PS00517">
    <property type="entry name" value="RNASE_3_1"/>
    <property type="match status" value="1"/>
</dbReference>
<evidence type="ECO:0000259" key="18">
    <source>
        <dbReference type="PROSITE" id="PS51327"/>
    </source>
</evidence>
<dbReference type="GO" id="GO:0003723">
    <property type="term" value="F:RNA binding"/>
    <property type="evidence" value="ECO:0007669"/>
    <property type="project" value="UniProtKB-UniRule"/>
</dbReference>
<evidence type="ECO:0000256" key="4">
    <source>
        <dbReference type="ARBA" id="ARBA00022723"/>
    </source>
</evidence>
<dbReference type="GO" id="GO:0004530">
    <property type="term" value="F:deoxyribonuclease I activity"/>
    <property type="evidence" value="ECO:0007669"/>
    <property type="project" value="TreeGrafter"/>
</dbReference>
<evidence type="ECO:0000259" key="16">
    <source>
        <dbReference type="PROSITE" id="PS51192"/>
    </source>
</evidence>
<dbReference type="InterPro" id="IPR048512">
    <property type="entry name" value="Dicer_platform"/>
</dbReference>
<dbReference type="SUPFAM" id="SSF52540">
    <property type="entry name" value="P-loop containing nucleoside triphosphate hydrolases"/>
    <property type="match status" value="1"/>
</dbReference>
<dbReference type="InterPro" id="IPR011545">
    <property type="entry name" value="DEAD/DEAH_box_helicase_dom"/>
</dbReference>
<dbReference type="PANTHER" id="PTHR14950">
    <property type="entry name" value="DICER-RELATED"/>
    <property type="match status" value="1"/>
</dbReference>
<evidence type="ECO:0000256" key="3">
    <source>
        <dbReference type="ARBA" id="ARBA00022722"/>
    </source>
</evidence>
<dbReference type="SMART" id="SM00490">
    <property type="entry name" value="HELICc"/>
    <property type="match status" value="1"/>
</dbReference>
<dbReference type="InterPro" id="IPR027417">
    <property type="entry name" value="P-loop_NTPase"/>
</dbReference>
<dbReference type="SUPFAM" id="SSF69065">
    <property type="entry name" value="RNase III domain-like"/>
    <property type="match status" value="2"/>
</dbReference>
<dbReference type="GO" id="GO:0031054">
    <property type="term" value="P:pre-miRNA processing"/>
    <property type="evidence" value="ECO:0007669"/>
    <property type="project" value="InterPro"/>
</dbReference>
<organism evidence="19 20">
    <name type="scientific">Galendromus occidentalis</name>
    <name type="common">western predatory mite</name>
    <dbReference type="NCBI Taxonomy" id="34638"/>
    <lineage>
        <taxon>Eukaryota</taxon>
        <taxon>Metazoa</taxon>
        <taxon>Ecdysozoa</taxon>
        <taxon>Arthropoda</taxon>
        <taxon>Chelicerata</taxon>
        <taxon>Arachnida</taxon>
        <taxon>Acari</taxon>
        <taxon>Parasitiformes</taxon>
        <taxon>Mesostigmata</taxon>
        <taxon>Gamasina</taxon>
        <taxon>Phytoseioidea</taxon>
        <taxon>Phytoseiidae</taxon>
        <taxon>Typhlodrominae</taxon>
        <taxon>Galendromus</taxon>
    </lineage>
</organism>
<feature type="domain" description="RNase III" evidence="15">
    <location>
        <begin position="989"/>
        <end position="1121"/>
    </location>
</feature>
<dbReference type="GO" id="GO:0030422">
    <property type="term" value="P:siRNA processing"/>
    <property type="evidence" value="ECO:0007669"/>
    <property type="project" value="InterPro"/>
</dbReference>
<dbReference type="CDD" id="cd18034">
    <property type="entry name" value="DEXHc_dicer"/>
    <property type="match status" value="1"/>
</dbReference>
<dbReference type="InterPro" id="IPR038248">
    <property type="entry name" value="Dicer_dimer_sf"/>
</dbReference>
<dbReference type="Gene3D" id="1.10.1520.10">
    <property type="entry name" value="Ribonuclease III domain"/>
    <property type="match status" value="2"/>
</dbReference>
<evidence type="ECO:0000256" key="9">
    <source>
        <dbReference type="ARBA" id="ARBA00022840"/>
    </source>
</evidence>
<dbReference type="InterPro" id="IPR044441">
    <property type="entry name" value="DICER_DSRM"/>
</dbReference>
<evidence type="ECO:0000313" key="20">
    <source>
        <dbReference type="RefSeq" id="XP_028968970.1"/>
    </source>
</evidence>
<dbReference type="Pfam" id="PF00270">
    <property type="entry name" value="DEAD"/>
    <property type="match status" value="1"/>
</dbReference>
<evidence type="ECO:0000256" key="12">
    <source>
        <dbReference type="ARBA" id="ARBA00023158"/>
    </source>
</evidence>
<comment type="cofactor">
    <cofactor evidence="1">
        <name>Mn(2+)</name>
        <dbReference type="ChEBI" id="CHEBI:29035"/>
    </cofactor>
</comment>
<keyword evidence="7" id="KW-0378">Hydrolase</keyword>
<accession>A0AAJ7SHR3</accession>
<evidence type="ECO:0000313" key="19">
    <source>
        <dbReference type="Proteomes" id="UP000694867"/>
    </source>
</evidence>
<comment type="cofactor">
    <cofactor evidence="2">
        <name>Mg(2+)</name>
        <dbReference type="ChEBI" id="CHEBI:18420"/>
    </cofactor>
</comment>
<dbReference type="InterPro" id="IPR001650">
    <property type="entry name" value="Helicase_C-like"/>
</dbReference>
<proteinExistence type="inferred from homology"/>
<sequence length="1430" mass="163648">MGSLMPPEDEIQLAQTTDSAICELAARHFQLELFELAVKQNVIICLGTGTGKTLVSALLIKELLHQTRERLENGGRRSVFLAPTVPLVQQQTAYLKRHLNASVASFVGAMRVDDWTGTQWWQEFDQHNVLVMTPTILNNILNANFVSMANINLLIFDECHCATGKDPYVQIMQNHYMSTHPTSRPRILGLTASVLNKRVKTSEMMDRIEELECKLGANLVTAFSAVDYITRPREIIVKYAHRNERSLVTPHPKATAWVNEMLAAVGPFGCLEVIRRKIRQLNNMILSEIAAEHRLREAKELRQAYEIAERTICSWGAPLEDASEKAWKLMNVLEAFRTVEEELCGIVFTVERSTVFALCSWIKEMIKKYPERWGFLRCDFVIGQHGMTLYGPEYSESFQVPDSDSIRHQERVLQDFRKRQLNLLIATSVIEEGVDIPACNLVLRYDPPKNMRSYVQSRGRARGNPSMYLLFADVKAAPVIHQDIFQFKNIEFQLLRYCNAHHRTPIESSQMFLHLYNRSHLSNIYSKVHPNNCRAMITPFAARQILQWYCDSLGSDRYTLQKPDYVYETAASPSKLVRCGIHLPRQSPLQMIVYGAWEESSLTARTSAAINVLSRLYSLGELTEHLLPRKRKVALEVTIDEVSAEVAQLFRTGPATQTNLILCPRRMSSSLQPTSVPELPVDLILYKFSLRIDKLNDPDHLDSRYMDPADEPICMGLLVKIALPECVPEFPVYTRAGTEMVAVDKCRMITLHESQYKLCAEFNRYLFDEVLRIPSMVFDEETIPVIVPVLDNNVHWDLMELAVSDVSEIPLSEDSVVNIEATELGPNVHEKRCYVEKIFSKDDGIVRVVPKRVQKRLEMIFPRHEDRLGNVSLRTTKRKPRSLAPRLASKCKVEKLSAPVWNKATSVPSIIYRLNRLLVADELRVAIVRGSGLGRLRPLTPWKPLEMERQAGHRRTRLEMKSDIVRSMKFNVPTDLENCDGPSPADILKALTPLYITDIVDSERLEVIGDSFLKIAVTLHFYQELISSNEGELTTRRCRIISNMSLLQHAVPKGIHEMVECVKFRVRVNFVPPGAQERALLSGRCLKADVAEMSRRSQYYKSKMCADSVEALIGVYLEKCGPVGALEYLRWLDIPLGRYNEGDFLDRFELPLPEPLREDKKADVERWRKEILTVQETLGYIFQNELLVLEAITHKSYRYNRLTRSYERLEFLGDAVIDYLISKYIYTADSDLNPGQLTDVRASLVSNNTFAAIIVDNKLHTVMQHHSPLLLKLTNRFVEYRETEKRIDILAHMMGEEDEDLEDLEQVDIPKPLGDLMESLMGAVFLDSGKDLDVVWAVLVRLMTEEFMRDAVINVRVNPVRQLSETYPDSVEFTEPKINDDARTTMTLTVQDKVFEATARNKKVAKVVLAKKALRYFQREKEKQDLVASW</sequence>
<dbReference type="Pfam" id="PF20932">
    <property type="entry name" value="Dicer_dsRBD"/>
    <property type="match status" value="1"/>
</dbReference>
<dbReference type="KEGG" id="goe:100906536"/>
<keyword evidence="3" id="KW-0540">Nuclease</keyword>
<dbReference type="InterPro" id="IPR036389">
    <property type="entry name" value="RNase_III_sf"/>
</dbReference>